<comment type="caution">
    <text evidence="2">The sequence shown here is derived from an EMBL/GenBank/DDBJ whole genome shotgun (WGS) entry which is preliminary data.</text>
</comment>
<evidence type="ECO:0000313" key="3">
    <source>
        <dbReference type="Proteomes" id="UP000664761"/>
    </source>
</evidence>
<dbReference type="InterPro" id="IPR036291">
    <property type="entry name" value="NAD(P)-bd_dom_sf"/>
</dbReference>
<dbReference type="InterPro" id="IPR020843">
    <property type="entry name" value="ER"/>
</dbReference>
<dbReference type="EMBL" id="JAFLNC010000001">
    <property type="protein sequence ID" value="MBO0332496.1"/>
    <property type="molecule type" value="Genomic_DNA"/>
</dbReference>
<sequence length="324" mass="34805">MKAIVVTETTGLDSLTLSEFPKPAVRPRGLIVEIKTAALNFPDVLQPRGLYQDQPDLPFVLGLEFSGVVRETGSECRRLKVGDRIVGMGQGALGQYSSVREQMCFRLPDSLSYDIGAAIPLAGGTAMYGLKYCGHLMPGETLVVLGAAGGTGNYAVQIGKALGARVIAVCSSEQKMKSATAAGADVVVNYTVEDLNERLKELTDNKGVDVVYDPVGGDLFDICSRRMARGGRILIVGFASGRIPELGVNMPLIKSYAVLGANWSTTAWYQPDISNNVMNDLFRLCEQGHVKPSIDRTFPLEQAKAALARLENQQAIGKTLIHVS</sequence>
<dbReference type="Gene3D" id="3.40.50.720">
    <property type="entry name" value="NAD(P)-binding Rossmann-like Domain"/>
    <property type="match status" value="1"/>
</dbReference>
<keyword evidence="3" id="KW-1185">Reference proteome</keyword>
<dbReference type="Pfam" id="PF08240">
    <property type="entry name" value="ADH_N"/>
    <property type="match status" value="1"/>
</dbReference>
<proteinExistence type="predicted"/>
<evidence type="ECO:0000313" key="2">
    <source>
        <dbReference type="EMBL" id="MBO0332496.1"/>
    </source>
</evidence>
<dbReference type="InterPro" id="IPR011032">
    <property type="entry name" value="GroES-like_sf"/>
</dbReference>
<dbReference type="Proteomes" id="UP000664761">
    <property type="component" value="Unassembled WGS sequence"/>
</dbReference>
<gene>
    <name evidence="2" type="ORF">J0X12_02645</name>
</gene>
<accession>A0ABS3F1V4</accession>
<dbReference type="SUPFAM" id="SSF50129">
    <property type="entry name" value="GroES-like"/>
    <property type="match status" value="1"/>
</dbReference>
<organism evidence="2 3">
    <name type="scientific">Sneathiella sedimenti</name>
    <dbReference type="NCBI Taxonomy" id="2816034"/>
    <lineage>
        <taxon>Bacteria</taxon>
        <taxon>Pseudomonadati</taxon>
        <taxon>Pseudomonadota</taxon>
        <taxon>Alphaproteobacteria</taxon>
        <taxon>Sneathiellales</taxon>
        <taxon>Sneathiellaceae</taxon>
        <taxon>Sneathiella</taxon>
    </lineage>
</organism>
<dbReference type="SUPFAM" id="SSF51735">
    <property type="entry name" value="NAD(P)-binding Rossmann-fold domains"/>
    <property type="match status" value="1"/>
</dbReference>
<dbReference type="RefSeq" id="WP_207041857.1">
    <property type="nucleotide sequence ID" value="NZ_JAFLNC010000001.1"/>
</dbReference>
<dbReference type="Gene3D" id="3.90.180.10">
    <property type="entry name" value="Medium-chain alcohol dehydrogenases, catalytic domain"/>
    <property type="match status" value="1"/>
</dbReference>
<name>A0ABS3F1V4_9PROT</name>
<dbReference type="CDD" id="cd08241">
    <property type="entry name" value="QOR1"/>
    <property type="match status" value="1"/>
</dbReference>
<dbReference type="SMART" id="SM00829">
    <property type="entry name" value="PKS_ER"/>
    <property type="match status" value="1"/>
</dbReference>
<dbReference type="Pfam" id="PF00107">
    <property type="entry name" value="ADH_zinc_N"/>
    <property type="match status" value="1"/>
</dbReference>
<protein>
    <submittedName>
        <fullName evidence="2">NADPH:quinone oxidoreductase family protein</fullName>
    </submittedName>
</protein>
<dbReference type="PANTHER" id="PTHR43677:SF4">
    <property type="entry name" value="QUINONE OXIDOREDUCTASE-LIKE PROTEIN 2"/>
    <property type="match status" value="1"/>
</dbReference>
<evidence type="ECO:0000259" key="1">
    <source>
        <dbReference type="SMART" id="SM00829"/>
    </source>
</evidence>
<dbReference type="InterPro" id="IPR013149">
    <property type="entry name" value="ADH-like_C"/>
</dbReference>
<dbReference type="PANTHER" id="PTHR43677">
    <property type="entry name" value="SHORT-CHAIN DEHYDROGENASE/REDUCTASE"/>
    <property type="match status" value="1"/>
</dbReference>
<dbReference type="InterPro" id="IPR013154">
    <property type="entry name" value="ADH-like_N"/>
</dbReference>
<reference evidence="2 3" key="1">
    <citation type="submission" date="2021-03" db="EMBL/GenBank/DDBJ databases">
        <title>Sneathiella sp. CAU 1612 isolated from Kang Won-do.</title>
        <authorList>
            <person name="Kim W."/>
        </authorList>
    </citation>
    <scope>NUCLEOTIDE SEQUENCE [LARGE SCALE GENOMIC DNA]</scope>
    <source>
        <strain evidence="2 3">CAU 1612</strain>
    </source>
</reference>
<feature type="domain" description="Enoyl reductase (ER)" evidence="1">
    <location>
        <begin position="11"/>
        <end position="321"/>
    </location>
</feature>
<dbReference type="InterPro" id="IPR051397">
    <property type="entry name" value="Zn-ADH-like_protein"/>
</dbReference>